<dbReference type="GO" id="GO:0005737">
    <property type="term" value="C:cytoplasm"/>
    <property type="evidence" value="ECO:0007669"/>
    <property type="project" value="TreeGrafter"/>
</dbReference>
<dbReference type="GO" id="GO:0045454">
    <property type="term" value="P:cell redox homeostasis"/>
    <property type="evidence" value="ECO:0007669"/>
    <property type="project" value="TreeGrafter"/>
</dbReference>
<keyword evidence="8" id="KW-1185">Reference proteome</keyword>
<evidence type="ECO:0000256" key="2">
    <source>
        <dbReference type="ARBA" id="ARBA00022862"/>
    </source>
</evidence>
<evidence type="ECO:0000256" key="3">
    <source>
        <dbReference type="ARBA" id="ARBA00023002"/>
    </source>
</evidence>
<sequence>MKDLYTLPDNLPIPQDDGACDHLEGNRLSSISLLSTNNRKVDLSSEPGTTVVFFYPMTGSPNSAPMIGWNEIPGARGCTPQTCAFRDGYFELMELGLTDVFGGSSQDIAEQKEAVERLHLPFELLNDSNFEFTNALKLPTFEYEGTKLIKRLTLIIENGTILKVFYPVFPPNENAAQVIAWLKANKA</sequence>
<gene>
    <name evidence="7" type="ORF">MGMO_103c00100</name>
</gene>
<dbReference type="RefSeq" id="WP_023495487.1">
    <property type="nucleotide sequence ID" value="NZ_AYLO01000098.1"/>
</dbReference>
<keyword evidence="1" id="KW-0575">Peroxidase</keyword>
<dbReference type="PANTHER" id="PTHR42801">
    <property type="entry name" value="THIOREDOXIN-DEPENDENT PEROXIDE REDUCTASE"/>
    <property type="match status" value="1"/>
</dbReference>
<feature type="domain" description="Redoxin" evidence="6">
    <location>
        <begin position="24"/>
        <end position="178"/>
    </location>
</feature>
<dbReference type="GO" id="GO:0034599">
    <property type="term" value="P:cellular response to oxidative stress"/>
    <property type="evidence" value="ECO:0007669"/>
    <property type="project" value="TreeGrafter"/>
</dbReference>
<dbReference type="EMBL" id="AYLO01000098">
    <property type="protein sequence ID" value="ESS71443.1"/>
    <property type="molecule type" value="Genomic_DNA"/>
</dbReference>
<organism evidence="7 8">
    <name type="scientific">Methyloglobulus morosus KoM1</name>
    <dbReference type="NCBI Taxonomy" id="1116472"/>
    <lineage>
        <taxon>Bacteria</taxon>
        <taxon>Pseudomonadati</taxon>
        <taxon>Pseudomonadota</taxon>
        <taxon>Gammaproteobacteria</taxon>
        <taxon>Methylococcales</taxon>
        <taxon>Methylococcaceae</taxon>
        <taxon>Methyloglobulus</taxon>
    </lineage>
</organism>
<dbReference type="STRING" id="1116472.MGMO_103c00100"/>
<accession>V5C3P8</accession>
<dbReference type="Pfam" id="PF08534">
    <property type="entry name" value="Redoxin"/>
    <property type="match status" value="1"/>
</dbReference>
<evidence type="ECO:0000259" key="6">
    <source>
        <dbReference type="Pfam" id="PF08534"/>
    </source>
</evidence>
<dbReference type="AlphaFoldDB" id="V5C3P8"/>
<evidence type="ECO:0000256" key="5">
    <source>
        <dbReference type="ARBA" id="ARBA00023284"/>
    </source>
</evidence>
<keyword evidence="3" id="KW-0560">Oxidoreductase</keyword>
<evidence type="ECO:0000256" key="1">
    <source>
        <dbReference type="ARBA" id="ARBA00022559"/>
    </source>
</evidence>
<dbReference type="Gene3D" id="3.40.30.10">
    <property type="entry name" value="Glutaredoxin"/>
    <property type="match status" value="1"/>
</dbReference>
<dbReference type="SUPFAM" id="SSF52833">
    <property type="entry name" value="Thioredoxin-like"/>
    <property type="match status" value="1"/>
</dbReference>
<reference evidence="7 8" key="1">
    <citation type="journal article" date="2013" name="Genome Announc.">
        <title>Draft Genome Sequence of the Methanotrophic Gammaproteobacterium Methyloglobulus morosus DSM 22980 Strain KoM1.</title>
        <authorList>
            <person name="Poehlein A."/>
            <person name="Deutzmann J.S."/>
            <person name="Daniel R."/>
            <person name="Simeonova D.D."/>
        </authorList>
    </citation>
    <scope>NUCLEOTIDE SEQUENCE [LARGE SCALE GENOMIC DNA]</scope>
    <source>
        <strain evidence="7 8">KoM1</strain>
    </source>
</reference>
<dbReference type="GO" id="GO:0008379">
    <property type="term" value="F:thioredoxin peroxidase activity"/>
    <property type="evidence" value="ECO:0007669"/>
    <property type="project" value="TreeGrafter"/>
</dbReference>
<evidence type="ECO:0000313" key="8">
    <source>
        <dbReference type="Proteomes" id="UP000017842"/>
    </source>
</evidence>
<dbReference type="eggNOG" id="COG1225">
    <property type="taxonomic scope" value="Bacteria"/>
</dbReference>
<evidence type="ECO:0000313" key="7">
    <source>
        <dbReference type="EMBL" id="ESS71443.1"/>
    </source>
</evidence>
<comment type="caution">
    <text evidence="7">The sequence shown here is derived from an EMBL/GenBank/DDBJ whole genome shotgun (WGS) entry which is preliminary data.</text>
</comment>
<proteinExistence type="predicted"/>
<dbReference type="InterPro" id="IPR036249">
    <property type="entry name" value="Thioredoxin-like_sf"/>
</dbReference>
<keyword evidence="5" id="KW-0676">Redox-active center</keyword>
<keyword evidence="2" id="KW-0049">Antioxidant</keyword>
<dbReference type="Proteomes" id="UP000017842">
    <property type="component" value="Unassembled WGS sequence"/>
</dbReference>
<name>V5C3P8_9GAMM</name>
<dbReference type="CDD" id="cd03017">
    <property type="entry name" value="PRX_BCP"/>
    <property type="match status" value="1"/>
</dbReference>
<evidence type="ECO:0000256" key="4">
    <source>
        <dbReference type="ARBA" id="ARBA00023157"/>
    </source>
</evidence>
<dbReference type="InterPro" id="IPR050924">
    <property type="entry name" value="Peroxiredoxin_BCP/PrxQ"/>
</dbReference>
<dbReference type="PANTHER" id="PTHR42801:SF21">
    <property type="entry name" value="BCPB PROTEIN"/>
    <property type="match status" value="1"/>
</dbReference>
<keyword evidence="4" id="KW-1015">Disulfide bond</keyword>
<protein>
    <submittedName>
        <fullName evidence="7">Alkyl hydroperoxide reductase/ thiol specific antioxidant/ Mal allergen</fullName>
    </submittedName>
</protein>
<dbReference type="PATRIC" id="fig|1116472.3.peg.2791"/>
<dbReference type="InterPro" id="IPR013740">
    <property type="entry name" value="Redoxin"/>
</dbReference>
<dbReference type="OrthoDB" id="5296483at2"/>